<dbReference type="RefSeq" id="WP_073372104.1">
    <property type="nucleotide sequence ID" value="NZ_CP017813.1"/>
</dbReference>
<dbReference type="Gene3D" id="3.90.400.10">
    <property type="entry name" value="Oligo-1,6-glucosidase, Domain 2"/>
    <property type="match status" value="1"/>
</dbReference>
<dbReference type="SUPFAM" id="SSF51445">
    <property type="entry name" value="(Trans)glycosidases"/>
    <property type="match status" value="1"/>
</dbReference>
<sequence>MKKSLIFMKLATLAGSSCLLVPSCVNNAKKLKNWGDQEFTQKIQSQNMNHLSYILEAQNAKFIAPFNKQAPQSNVMYQLIVYSFADGNNDGIGDFIGLKNNLDYFSKLGVDTLYLSPIHPASSYHGYDVIDYLDVAPELGGMQAFDEFLIEAHKRGIAVILDLVFNHTSYEHPWFQAALRGEQKYRDFYRFYERKNDEHVQAYGIDDQNSIDIFLNIDKTRKPTNSEYVAEFWKGMPDLNLDNPEVVEELKAIQSFWSKKGVDGFRYDAFYHFWGSKNKYEPSDLDGTKTAKLFTQLRQASENAMNDGESRKSDKVFMFGEWWESPLNAKKYFAYQNNPALSSVIDGWHSKGLGNIQMNFNENDDFLNSMNDLEKTVNHHVEWLPFLDNHDVHRWINNVRINELNGTWNEELSKLDQDLMKFGLSALLVKQGTPILYDGNELMMHGGPKERGDNLIREAFPWSDAKKNVDFYEKRSGSEYSRIFLNSSKDIPTIEKQMSDSDSAYNLTKKLIQIRQANSDMFKMKNLDLDPSLVIDSKASIGISENSIVVRKNPKENDDFDYLVYYFSFNQSPQNWKMVLKDNYKITDVLIKQKVSINQNQIERSKSGFSIIGFKVKII</sequence>
<protein>
    <recommendedName>
        <fullName evidence="1">Glycosyl hydrolase family 13 catalytic domain-containing protein</fullName>
    </recommendedName>
</protein>
<feature type="domain" description="Glycosyl hydrolase family 13 catalytic" evidence="1">
    <location>
        <begin position="78"/>
        <end position="482"/>
    </location>
</feature>
<evidence type="ECO:0000313" key="2">
    <source>
        <dbReference type="EMBL" id="APJ38097.1"/>
    </source>
</evidence>
<dbReference type="PANTHER" id="PTHR10357">
    <property type="entry name" value="ALPHA-AMYLASE FAMILY MEMBER"/>
    <property type="match status" value="1"/>
</dbReference>
<reference evidence="3" key="1">
    <citation type="submission" date="2016-10" db="EMBL/GenBank/DDBJ databases">
        <authorList>
            <person name="de Groot N.N."/>
        </authorList>
    </citation>
    <scope>NUCLEOTIDE SEQUENCE [LARGE SCALE GENOMIC DNA]</scope>
    <source>
        <strain evidence="3">B359_6</strain>
    </source>
</reference>
<dbReference type="GO" id="GO:0005975">
    <property type="term" value="P:carbohydrate metabolic process"/>
    <property type="evidence" value="ECO:0007669"/>
    <property type="project" value="InterPro"/>
</dbReference>
<dbReference type="Gene3D" id="3.20.20.80">
    <property type="entry name" value="Glycosidases"/>
    <property type="match status" value="1"/>
</dbReference>
<evidence type="ECO:0000313" key="4">
    <source>
        <dbReference type="EMBL" id="APJ38791.1"/>
    </source>
</evidence>
<dbReference type="InterPro" id="IPR017853">
    <property type="entry name" value="GH"/>
</dbReference>
<dbReference type="STRING" id="48003.BLA55_00075"/>
<reference evidence="5" key="2">
    <citation type="submission" date="2016-10" db="EMBL/GenBank/DDBJ databases">
        <authorList>
            <person name="Beylefeld A."/>
            <person name="Abolnik C."/>
        </authorList>
    </citation>
    <scope>NUCLEOTIDE SEQUENCE [LARGE SCALE GENOMIC DNA]</scope>
    <source>
        <strain evidence="5">B359_6</strain>
    </source>
</reference>
<dbReference type="Pfam" id="PF00128">
    <property type="entry name" value="Alpha-amylase"/>
    <property type="match status" value="1"/>
</dbReference>
<name>A0A1L4FT30_9BACT</name>
<dbReference type="EMBL" id="CP017813">
    <property type="protein sequence ID" value="APJ38097.1"/>
    <property type="molecule type" value="Genomic_DNA"/>
</dbReference>
<dbReference type="InterPro" id="IPR045857">
    <property type="entry name" value="O16G_dom_2"/>
</dbReference>
<evidence type="ECO:0000313" key="3">
    <source>
        <dbReference type="EMBL" id="APJ38756.1"/>
    </source>
</evidence>
<dbReference type="KEGG" id="mpul:BLA55_00075"/>
<dbReference type="EMBL" id="CP017813">
    <property type="protein sequence ID" value="APJ38756.1"/>
    <property type="molecule type" value="Genomic_DNA"/>
</dbReference>
<accession>A0A1L4FT30</accession>
<dbReference type="InterPro" id="IPR006047">
    <property type="entry name" value="GH13_cat_dom"/>
</dbReference>
<dbReference type="KEGG" id="mpul:BLA55_03995"/>
<proteinExistence type="predicted"/>
<dbReference type="AlphaFoldDB" id="A0A1L4FT30"/>
<evidence type="ECO:0000259" key="1">
    <source>
        <dbReference type="SMART" id="SM00642"/>
    </source>
</evidence>
<evidence type="ECO:0000313" key="5">
    <source>
        <dbReference type="Proteomes" id="UP000184322"/>
    </source>
</evidence>
<dbReference type="EMBL" id="CP017813">
    <property type="protein sequence ID" value="APJ38791.1"/>
    <property type="molecule type" value="Genomic_DNA"/>
</dbReference>
<dbReference type="SMART" id="SM00642">
    <property type="entry name" value="Aamy"/>
    <property type="match status" value="1"/>
</dbReference>
<dbReference type="Proteomes" id="UP000184322">
    <property type="component" value="Chromosome"/>
</dbReference>
<dbReference type="KEGG" id="mpul:BLA55_03790"/>
<keyword evidence="5" id="KW-1185">Reference proteome</keyword>
<organism evidence="3 5">
    <name type="scientific">Mycoplasmopsis pullorum</name>
    <dbReference type="NCBI Taxonomy" id="48003"/>
    <lineage>
        <taxon>Bacteria</taxon>
        <taxon>Bacillati</taxon>
        <taxon>Mycoplasmatota</taxon>
        <taxon>Mycoplasmoidales</taxon>
        <taxon>Metamycoplasmataceae</taxon>
        <taxon>Mycoplasmopsis</taxon>
    </lineage>
</organism>
<gene>
    <name evidence="2" type="ORF">BLA55_00075</name>
    <name evidence="3" type="ORF">BLA55_03790</name>
    <name evidence="4" type="ORF">BLA55_03995</name>
</gene>